<sequence length="486" mass="52900">MTSALWLLTCLPLVLPALSKLPPPVNLSLNSKHFRTVLKWEAEAGTPTGASYQVTFTTDSETLWRPVPGCEQVQIQLVCNLTEVFSDPSHTYLAQVETLLGENISQPTSYSDFKLIRDSQLDLPLLDVTLCDMSLCVDLQFPKLYMLNMSQHYRNIYNSSLIYKMKVNGAEIPQEIKYLQKHIVTPSFSAKEYCVSICFWDRLESKESDYSPSVCASTPFIMTTDGWISAVLCVLVTIVLIAVFVRLGPRCILPLKRPLPLALTSVPHIDVPVITGSSISLPSVLTVVMTKLPSSGERGHKLSSSDESDGESETESAGGDDQPREGAKLLSSSLSPPLYHEPDPQCRPSSAQTSNSSETSSSFAVTHRLSMNTASGTDGSAEPDEEEENVVAVADGQDVNLLTLTFGRHHVEEEGDVDVAVVERVTPTASGEASITSVQTSHPGTSCSDAGTQIMTYSADEEEEEEEEEDSGYMGRPCTSVLQGFS</sequence>
<dbReference type="PANTHER" id="PTHR20859">
    <property type="entry name" value="INTERFERON/INTERLEUKIN RECEPTOR"/>
    <property type="match status" value="1"/>
</dbReference>
<evidence type="ECO:0000256" key="3">
    <source>
        <dbReference type="SAM" id="SignalP"/>
    </source>
</evidence>
<feature type="region of interest" description="Disordered" evidence="1">
    <location>
        <begin position="460"/>
        <end position="486"/>
    </location>
</feature>
<evidence type="ECO:0000259" key="5">
    <source>
        <dbReference type="Pfam" id="PF09294"/>
    </source>
</evidence>
<keyword evidence="2" id="KW-0812">Transmembrane</keyword>
<dbReference type="KEGG" id="bspl:114847468"/>
<dbReference type="InterPro" id="IPR015373">
    <property type="entry name" value="Interferon/interleukin_rcp_dom"/>
</dbReference>
<dbReference type="InterPro" id="IPR013783">
    <property type="entry name" value="Ig-like_fold"/>
</dbReference>
<dbReference type="GO" id="GO:0004896">
    <property type="term" value="F:cytokine receptor activity"/>
    <property type="evidence" value="ECO:0007669"/>
    <property type="project" value="TreeGrafter"/>
</dbReference>
<dbReference type="Pfam" id="PF01108">
    <property type="entry name" value="Tissue_fac"/>
    <property type="match status" value="1"/>
</dbReference>
<dbReference type="SUPFAM" id="SSF49265">
    <property type="entry name" value="Fibronectin type III"/>
    <property type="match status" value="1"/>
</dbReference>
<dbReference type="InterPro" id="IPR003961">
    <property type="entry name" value="FN3_dom"/>
</dbReference>
<gene>
    <name evidence="7" type="primary">LOC114847468</name>
</gene>
<keyword evidence="2" id="KW-0472">Membrane</keyword>
<feature type="compositionally biased region" description="Low complexity" evidence="1">
    <location>
        <begin position="349"/>
        <end position="362"/>
    </location>
</feature>
<dbReference type="Pfam" id="PF09294">
    <property type="entry name" value="Interfer-bind"/>
    <property type="match status" value="1"/>
</dbReference>
<dbReference type="GO" id="GO:0005886">
    <property type="term" value="C:plasma membrane"/>
    <property type="evidence" value="ECO:0007669"/>
    <property type="project" value="TreeGrafter"/>
</dbReference>
<dbReference type="OrthoDB" id="10031784at2759"/>
<dbReference type="AlphaFoldDB" id="A0A6P7LFS1"/>
<dbReference type="RefSeq" id="XP_028993095.1">
    <property type="nucleotide sequence ID" value="XM_029137262.3"/>
</dbReference>
<evidence type="ECO:0000256" key="1">
    <source>
        <dbReference type="SAM" id="MobiDB-lite"/>
    </source>
</evidence>
<dbReference type="InParanoid" id="A0A6P7LFS1"/>
<feature type="compositionally biased region" description="Low complexity" evidence="1">
    <location>
        <begin position="329"/>
        <end position="338"/>
    </location>
</feature>
<keyword evidence="3" id="KW-0732">Signal</keyword>
<evidence type="ECO:0000313" key="6">
    <source>
        <dbReference type="Proteomes" id="UP000515150"/>
    </source>
</evidence>
<evidence type="ECO:0000256" key="2">
    <source>
        <dbReference type="SAM" id="Phobius"/>
    </source>
</evidence>
<evidence type="ECO:0000259" key="4">
    <source>
        <dbReference type="Pfam" id="PF01108"/>
    </source>
</evidence>
<proteinExistence type="predicted"/>
<feature type="compositionally biased region" description="Acidic residues" evidence="1">
    <location>
        <begin position="460"/>
        <end position="471"/>
    </location>
</feature>
<reference evidence="7" key="1">
    <citation type="submission" date="2025-08" db="UniProtKB">
        <authorList>
            <consortium name="RefSeq"/>
        </authorList>
    </citation>
    <scope>IDENTIFICATION</scope>
</reference>
<feature type="domain" description="Fibronectin type-III" evidence="4">
    <location>
        <begin position="6"/>
        <end position="103"/>
    </location>
</feature>
<feature type="region of interest" description="Disordered" evidence="1">
    <location>
        <begin position="294"/>
        <end position="364"/>
    </location>
</feature>
<keyword evidence="6" id="KW-1185">Reference proteome</keyword>
<keyword evidence="7" id="KW-0675">Receptor</keyword>
<feature type="transmembrane region" description="Helical" evidence="2">
    <location>
        <begin position="227"/>
        <end position="247"/>
    </location>
</feature>
<dbReference type="GeneID" id="114847468"/>
<feature type="signal peptide" evidence="3">
    <location>
        <begin position="1"/>
        <end position="19"/>
    </location>
</feature>
<dbReference type="Proteomes" id="UP000515150">
    <property type="component" value="Chromosome 21"/>
</dbReference>
<organism evidence="6 7">
    <name type="scientific">Betta splendens</name>
    <name type="common">Siamese fighting fish</name>
    <dbReference type="NCBI Taxonomy" id="158456"/>
    <lineage>
        <taxon>Eukaryota</taxon>
        <taxon>Metazoa</taxon>
        <taxon>Chordata</taxon>
        <taxon>Craniata</taxon>
        <taxon>Vertebrata</taxon>
        <taxon>Euteleostomi</taxon>
        <taxon>Actinopterygii</taxon>
        <taxon>Neopterygii</taxon>
        <taxon>Teleostei</taxon>
        <taxon>Neoteleostei</taxon>
        <taxon>Acanthomorphata</taxon>
        <taxon>Anabantaria</taxon>
        <taxon>Anabantiformes</taxon>
        <taxon>Anabantoidei</taxon>
        <taxon>Osphronemidae</taxon>
        <taxon>Betta</taxon>
    </lineage>
</organism>
<feature type="domain" description="Interferon/interleukin receptor" evidence="5">
    <location>
        <begin position="120"/>
        <end position="219"/>
    </location>
</feature>
<evidence type="ECO:0000313" key="7">
    <source>
        <dbReference type="RefSeq" id="XP_028993095.1"/>
    </source>
</evidence>
<keyword evidence="2" id="KW-1133">Transmembrane helix</keyword>
<feature type="chain" id="PRO_5027938326" evidence="3">
    <location>
        <begin position="20"/>
        <end position="486"/>
    </location>
</feature>
<protein>
    <submittedName>
        <fullName evidence="7">Interferon alpha/beta receptor 2</fullName>
    </submittedName>
</protein>
<name>A0A6P7LFS1_BETSP</name>
<dbReference type="Gene3D" id="2.60.40.10">
    <property type="entry name" value="Immunoglobulins"/>
    <property type="match status" value="1"/>
</dbReference>
<accession>A0A6P7LFS1</accession>
<dbReference type="InterPro" id="IPR036116">
    <property type="entry name" value="FN3_sf"/>
</dbReference>
<dbReference type="PANTHER" id="PTHR20859:SF84">
    <property type="entry name" value="INTERFERON ALPHA_BETA RECEPTOR 2"/>
    <property type="match status" value="1"/>
</dbReference>
<dbReference type="InterPro" id="IPR050650">
    <property type="entry name" value="Type-II_Cytokine-TF_Rcpt"/>
</dbReference>